<dbReference type="InterPro" id="IPR004860">
    <property type="entry name" value="LAGLIDADG_dom"/>
</dbReference>
<proteinExistence type="predicted"/>
<evidence type="ECO:0000313" key="2">
    <source>
        <dbReference type="EMBL" id="AIO05763.1"/>
    </source>
</evidence>
<keyword evidence="2" id="KW-0378">Hydrolase</keyword>
<dbReference type="GeneID" id="20466229"/>
<dbReference type="EMBL" id="KM382275">
    <property type="protein sequence ID" value="AIO05763.1"/>
    <property type="molecule type" value="Genomic_DNA"/>
</dbReference>
<protein>
    <submittedName>
        <fullName evidence="2">LAGLIDADG endonuclease</fullName>
    </submittedName>
</protein>
<keyword evidence="2" id="KW-0255">Endonuclease</keyword>
<reference evidence="2" key="1">
    <citation type="submission" date="2014-08" db="EMBL/GenBank/DDBJ databases">
        <title>Complete mtDNA Sequence of the Mucoralean Fusion Parasite Parasitella parasitica.</title>
        <authorList>
            <person name="Ellenberger S."/>
            <person name="Burmester A."/>
            <person name="Wostemeyer J."/>
        </authorList>
    </citation>
    <scope>NUCLEOTIDE SEQUENCE</scope>
    <source>
        <strain evidence="2">CBS 412.66</strain>
    </source>
</reference>
<name>A0A088S8H4_9FUNG</name>
<organism evidence="2">
    <name type="scientific">Parasitella parasitica</name>
    <dbReference type="NCBI Taxonomy" id="35722"/>
    <lineage>
        <taxon>Eukaryota</taxon>
        <taxon>Fungi</taxon>
        <taxon>Fungi incertae sedis</taxon>
        <taxon>Mucoromycota</taxon>
        <taxon>Mucoromycotina</taxon>
        <taxon>Mucoromycetes</taxon>
        <taxon>Mucorales</taxon>
        <taxon>Mucorineae</taxon>
        <taxon>Mucoraceae</taxon>
        <taxon>Parasitella</taxon>
    </lineage>
</organism>
<evidence type="ECO:0000259" key="1">
    <source>
        <dbReference type="Pfam" id="PF03161"/>
    </source>
</evidence>
<keyword evidence="2" id="KW-0496">Mitochondrion</keyword>
<dbReference type="AlphaFoldDB" id="A0A088S8H4"/>
<geneLocation type="mitochondrion" evidence="2"/>
<dbReference type="GO" id="GO:0004519">
    <property type="term" value="F:endonuclease activity"/>
    <property type="evidence" value="ECO:0007669"/>
    <property type="project" value="UniProtKB-KW"/>
</dbReference>
<gene>
    <name evidence="2" type="primary">orf227</name>
</gene>
<dbReference type="InterPro" id="IPR027434">
    <property type="entry name" value="Homing_endonucl"/>
</dbReference>
<keyword evidence="2" id="KW-0540">Nuclease</keyword>
<feature type="domain" description="Homing endonuclease LAGLIDADG" evidence="1">
    <location>
        <begin position="40"/>
        <end position="210"/>
    </location>
</feature>
<dbReference type="SUPFAM" id="SSF55608">
    <property type="entry name" value="Homing endonucleases"/>
    <property type="match status" value="1"/>
</dbReference>
<dbReference type="Gene3D" id="3.10.28.10">
    <property type="entry name" value="Homing endonucleases"/>
    <property type="match status" value="2"/>
</dbReference>
<sequence length="246" mass="28669">MKNFTTISNYSLKRYLNKVLKLDSYKIDYRLNNLPSYLNETLIGVLLSDGSLEKPSLSGGSRLSVNLGEKGLPYILHLYNLFEPFIDTDVNIKTIKLEEKIHTTVRFKTISTPFFSNYYNVFYPDLNNNKKIVPKDISSDFTEVSLAHLIMGDGNFLKERNMIRIYTNAFTEDDVLNLSATIKNNLNLNNEVFLDRKDQFIIRIHEDELNKTRQLVLPYLHPSMYYRVGLNVTDKKFDYSKILNKI</sequence>
<accession>A0A088S8H4</accession>
<dbReference type="Pfam" id="PF03161">
    <property type="entry name" value="LAGLIDADG_2"/>
    <property type="match status" value="1"/>
</dbReference>
<dbReference type="RefSeq" id="YP_009059713.1">
    <property type="nucleotide sequence ID" value="NC_024944.1"/>
</dbReference>